<evidence type="ECO:0000313" key="2">
    <source>
        <dbReference type="EMBL" id="EFA07879.1"/>
    </source>
</evidence>
<protein>
    <submittedName>
        <fullName evidence="2">Uncharacterized protein</fullName>
    </submittedName>
</protein>
<evidence type="ECO:0000256" key="1">
    <source>
        <dbReference type="SAM" id="SignalP"/>
    </source>
</evidence>
<keyword evidence="1" id="KW-0732">Signal</keyword>
<evidence type="ECO:0000313" key="3">
    <source>
        <dbReference type="Proteomes" id="UP000007266"/>
    </source>
</evidence>
<gene>
    <name evidence="2" type="primary">AUGUSTUS-3.0.2_05453</name>
    <name evidence="2" type="ORF">TcasGA2_TC005453</name>
</gene>
<feature type="signal peptide" evidence="1">
    <location>
        <begin position="1"/>
        <end position="17"/>
    </location>
</feature>
<feature type="chain" id="PRO_5003090088" evidence="1">
    <location>
        <begin position="18"/>
        <end position="284"/>
    </location>
</feature>
<sequence>MLLKILFLLVLTNLIFAIPPNDKALFEEDPESRISKKRRPCRGRSLPEGRTFFDWSFQYVDVNYNYNYNINCGGGGGHGGGGTGGGYGGGGPQKPILSGVLQSIGNRPTGGGHPPTGGLLGGNGISFIQSQFQGIFADGQGLGSLIPQNILNGEGLGSLLPQGGLFNGQGISSLFENGLFSNIFSSSQSMAQAGAPSRPMITTPKPTGQDPDDVIYNDEKPVHEDHDPVVPDHYNRPGQYLVAQNPIFGNFVYDLADFNPNRIYRQFNKELNRLVRPWAHLLGR</sequence>
<dbReference type="EMBL" id="KQ971362">
    <property type="protein sequence ID" value="EFA07879.1"/>
    <property type="molecule type" value="Genomic_DNA"/>
</dbReference>
<dbReference type="HOGENOM" id="CLU_981175_0_0_1"/>
<name>D6WYG7_TRICA</name>
<keyword evidence="3" id="KW-1185">Reference proteome</keyword>
<reference evidence="2 3" key="1">
    <citation type="journal article" date="2008" name="Nature">
        <title>The genome of the model beetle and pest Tribolium castaneum.</title>
        <authorList>
            <consortium name="Tribolium Genome Sequencing Consortium"/>
            <person name="Richards S."/>
            <person name="Gibbs R.A."/>
            <person name="Weinstock G.M."/>
            <person name="Brown S.J."/>
            <person name="Denell R."/>
            <person name="Beeman R.W."/>
            <person name="Gibbs R."/>
            <person name="Beeman R.W."/>
            <person name="Brown S.J."/>
            <person name="Bucher G."/>
            <person name="Friedrich M."/>
            <person name="Grimmelikhuijzen C.J."/>
            <person name="Klingler M."/>
            <person name="Lorenzen M."/>
            <person name="Richards S."/>
            <person name="Roth S."/>
            <person name="Schroder R."/>
            <person name="Tautz D."/>
            <person name="Zdobnov E.M."/>
            <person name="Muzny D."/>
            <person name="Gibbs R.A."/>
            <person name="Weinstock G.M."/>
            <person name="Attaway T."/>
            <person name="Bell S."/>
            <person name="Buhay C.J."/>
            <person name="Chandrabose M.N."/>
            <person name="Chavez D."/>
            <person name="Clerk-Blankenburg K.P."/>
            <person name="Cree A."/>
            <person name="Dao M."/>
            <person name="Davis C."/>
            <person name="Chacko J."/>
            <person name="Dinh H."/>
            <person name="Dugan-Rocha S."/>
            <person name="Fowler G."/>
            <person name="Garner T.T."/>
            <person name="Garnes J."/>
            <person name="Gnirke A."/>
            <person name="Hawes A."/>
            <person name="Hernandez J."/>
            <person name="Hines S."/>
            <person name="Holder M."/>
            <person name="Hume J."/>
            <person name="Jhangiani S.N."/>
            <person name="Joshi V."/>
            <person name="Khan Z.M."/>
            <person name="Jackson L."/>
            <person name="Kovar C."/>
            <person name="Kowis A."/>
            <person name="Lee S."/>
            <person name="Lewis L.R."/>
            <person name="Margolis J."/>
            <person name="Morgan M."/>
            <person name="Nazareth L.V."/>
            <person name="Nguyen N."/>
            <person name="Okwuonu G."/>
            <person name="Parker D."/>
            <person name="Richards S."/>
            <person name="Ruiz S.J."/>
            <person name="Santibanez J."/>
            <person name="Savard J."/>
            <person name="Scherer S.E."/>
            <person name="Schneider B."/>
            <person name="Sodergren E."/>
            <person name="Tautz D."/>
            <person name="Vattahil S."/>
            <person name="Villasana D."/>
            <person name="White C.S."/>
            <person name="Wright R."/>
            <person name="Park Y."/>
            <person name="Beeman R.W."/>
            <person name="Lord J."/>
            <person name="Oppert B."/>
            <person name="Lorenzen M."/>
            <person name="Brown S."/>
            <person name="Wang L."/>
            <person name="Savard J."/>
            <person name="Tautz D."/>
            <person name="Richards S."/>
            <person name="Weinstock G."/>
            <person name="Gibbs R.A."/>
            <person name="Liu Y."/>
            <person name="Worley K."/>
            <person name="Weinstock G."/>
            <person name="Elsik C.G."/>
            <person name="Reese J.T."/>
            <person name="Elhaik E."/>
            <person name="Landan G."/>
            <person name="Graur D."/>
            <person name="Arensburger P."/>
            <person name="Atkinson P."/>
            <person name="Beeman R.W."/>
            <person name="Beidler J."/>
            <person name="Brown S.J."/>
            <person name="Demuth J.P."/>
            <person name="Drury D.W."/>
            <person name="Du Y.Z."/>
            <person name="Fujiwara H."/>
            <person name="Lorenzen M."/>
            <person name="Maselli V."/>
            <person name="Osanai M."/>
            <person name="Park Y."/>
            <person name="Robertson H.M."/>
            <person name="Tu Z."/>
            <person name="Wang J.J."/>
            <person name="Wang S."/>
            <person name="Richards S."/>
            <person name="Song H."/>
            <person name="Zhang L."/>
            <person name="Sodergren E."/>
            <person name="Werner D."/>
            <person name="Stanke M."/>
            <person name="Morgenstern B."/>
            <person name="Solovyev V."/>
            <person name="Kosarev P."/>
            <person name="Brown G."/>
            <person name="Chen H.C."/>
            <person name="Ermolaeva O."/>
            <person name="Hlavina W."/>
            <person name="Kapustin Y."/>
            <person name="Kiryutin B."/>
            <person name="Kitts P."/>
            <person name="Maglott D."/>
            <person name="Pruitt K."/>
            <person name="Sapojnikov V."/>
            <person name="Souvorov A."/>
            <person name="Mackey A.J."/>
            <person name="Waterhouse R.M."/>
            <person name="Wyder S."/>
            <person name="Zdobnov E.M."/>
            <person name="Zdobnov E.M."/>
            <person name="Wyder S."/>
            <person name="Kriventseva E.V."/>
            <person name="Kadowaki T."/>
            <person name="Bork P."/>
            <person name="Aranda M."/>
            <person name="Bao R."/>
            <person name="Beermann A."/>
            <person name="Berns N."/>
            <person name="Bolognesi R."/>
            <person name="Bonneton F."/>
            <person name="Bopp D."/>
            <person name="Brown S.J."/>
            <person name="Bucher G."/>
            <person name="Butts T."/>
            <person name="Chaumot A."/>
            <person name="Denell R.E."/>
            <person name="Ferrier D.E."/>
            <person name="Friedrich M."/>
            <person name="Gordon C.M."/>
            <person name="Jindra M."/>
            <person name="Klingler M."/>
            <person name="Lan Q."/>
            <person name="Lattorff H.M."/>
            <person name="Laudet V."/>
            <person name="von Levetsow C."/>
            <person name="Liu Z."/>
            <person name="Lutz R."/>
            <person name="Lynch J.A."/>
            <person name="da Fonseca R.N."/>
            <person name="Posnien N."/>
            <person name="Reuter R."/>
            <person name="Roth S."/>
            <person name="Savard J."/>
            <person name="Schinko J.B."/>
            <person name="Schmitt C."/>
            <person name="Schoppmeier M."/>
            <person name="Schroder R."/>
            <person name="Shippy T.D."/>
            <person name="Simonnet F."/>
            <person name="Marques-Souza H."/>
            <person name="Tautz D."/>
            <person name="Tomoyasu Y."/>
            <person name="Trauner J."/>
            <person name="Van der Zee M."/>
            <person name="Vervoort M."/>
            <person name="Wittkopp N."/>
            <person name="Wimmer E.A."/>
            <person name="Yang X."/>
            <person name="Jones A.K."/>
            <person name="Sattelle D.B."/>
            <person name="Ebert P.R."/>
            <person name="Nelson D."/>
            <person name="Scott J.G."/>
            <person name="Beeman R.W."/>
            <person name="Muthukrishnan S."/>
            <person name="Kramer K.J."/>
            <person name="Arakane Y."/>
            <person name="Beeman R.W."/>
            <person name="Zhu Q."/>
            <person name="Hogenkamp D."/>
            <person name="Dixit R."/>
            <person name="Oppert B."/>
            <person name="Jiang H."/>
            <person name="Zou Z."/>
            <person name="Marshall J."/>
            <person name="Elpidina E."/>
            <person name="Vinokurov K."/>
            <person name="Oppert C."/>
            <person name="Zou Z."/>
            <person name="Evans J."/>
            <person name="Lu Z."/>
            <person name="Zhao P."/>
            <person name="Sumathipala N."/>
            <person name="Altincicek B."/>
            <person name="Vilcinskas A."/>
            <person name="Williams M."/>
            <person name="Hultmark D."/>
            <person name="Hetru C."/>
            <person name="Jiang H."/>
            <person name="Grimmelikhuijzen C.J."/>
            <person name="Hauser F."/>
            <person name="Cazzamali G."/>
            <person name="Williamson M."/>
            <person name="Park Y."/>
            <person name="Li B."/>
            <person name="Tanaka Y."/>
            <person name="Predel R."/>
            <person name="Neupert S."/>
            <person name="Schachtner J."/>
            <person name="Verleyen P."/>
            <person name="Raible F."/>
            <person name="Bork P."/>
            <person name="Friedrich M."/>
            <person name="Walden K.K."/>
            <person name="Robertson H.M."/>
            <person name="Angeli S."/>
            <person name="Foret S."/>
            <person name="Bucher G."/>
            <person name="Schuetz S."/>
            <person name="Maleszka R."/>
            <person name="Wimmer E.A."/>
            <person name="Beeman R.W."/>
            <person name="Lorenzen M."/>
            <person name="Tomoyasu Y."/>
            <person name="Miller S.C."/>
            <person name="Grossmann D."/>
            <person name="Bucher G."/>
        </authorList>
    </citation>
    <scope>NUCLEOTIDE SEQUENCE [LARGE SCALE GENOMIC DNA]</scope>
    <source>
        <strain evidence="2 3">Georgia GA2</strain>
    </source>
</reference>
<dbReference type="OrthoDB" id="6755869at2759"/>
<dbReference type="Proteomes" id="UP000007266">
    <property type="component" value="Linkage group 8"/>
</dbReference>
<dbReference type="KEGG" id="tca:103314099"/>
<proteinExistence type="predicted"/>
<dbReference type="AlphaFoldDB" id="D6WYG7"/>
<dbReference type="InParanoid" id="D6WYG7"/>
<reference evidence="2 3" key="2">
    <citation type="journal article" date="2010" name="Nucleic Acids Res.">
        <title>BeetleBase in 2010: revisions to provide comprehensive genomic information for Tribolium castaneum.</title>
        <authorList>
            <person name="Kim H.S."/>
            <person name="Murphy T."/>
            <person name="Xia J."/>
            <person name="Caragea D."/>
            <person name="Park Y."/>
            <person name="Beeman R.W."/>
            <person name="Lorenzen M.D."/>
            <person name="Butcher S."/>
            <person name="Manak J.R."/>
            <person name="Brown S.J."/>
        </authorList>
    </citation>
    <scope>GENOME REANNOTATION</scope>
    <source>
        <strain evidence="2 3">Georgia GA2</strain>
    </source>
</reference>
<accession>D6WYG7</accession>
<organism evidence="2 3">
    <name type="scientific">Tribolium castaneum</name>
    <name type="common">Red flour beetle</name>
    <dbReference type="NCBI Taxonomy" id="7070"/>
    <lineage>
        <taxon>Eukaryota</taxon>
        <taxon>Metazoa</taxon>
        <taxon>Ecdysozoa</taxon>
        <taxon>Arthropoda</taxon>
        <taxon>Hexapoda</taxon>
        <taxon>Insecta</taxon>
        <taxon>Pterygota</taxon>
        <taxon>Neoptera</taxon>
        <taxon>Endopterygota</taxon>
        <taxon>Coleoptera</taxon>
        <taxon>Polyphaga</taxon>
        <taxon>Cucujiformia</taxon>
        <taxon>Tenebrionidae</taxon>
        <taxon>Tenebrionidae incertae sedis</taxon>
        <taxon>Tribolium</taxon>
    </lineage>
</organism>